<accession>A0A1E3QTR1</accession>
<gene>
    <name evidence="2" type="ORF">BABINDRAFT_131873</name>
</gene>
<dbReference type="EMBL" id="KV454430">
    <property type="protein sequence ID" value="ODQ80327.1"/>
    <property type="molecule type" value="Genomic_DNA"/>
</dbReference>
<evidence type="ECO:0008006" key="4">
    <source>
        <dbReference type="Google" id="ProtNLM"/>
    </source>
</evidence>
<dbReference type="STRING" id="984486.A0A1E3QTR1"/>
<evidence type="ECO:0000256" key="1">
    <source>
        <dbReference type="ARBA" id="ARBA00022737"/>
    </source>
</evidence>
<keyword evidence="3" id="KW-1185">Reference proteome</keyword>
<keyword evidence="1" id="KW-0677">Repeat</keyword>
<dbReference type="InterPro" id="IPR051222">
    <property type="entry name" value="PPR/CCM1_RNA-binding"/>
</dbReference>
<dbReference type="InterPro" id="IPR011990">
    <property type="entry name" value="TPR-like_helical_dom_sf"/>
</dbReference>
<sequence length="1139" mass="131239">MSLSTAKLTTRTQLLEWSIASGGKSRVLQRLQSSIFPPLSPTKHYSILYRHRLLDWKRYSESMVNTLTSRTERQFYSHQVAHEISVHNLHSQAANDDFVIDRNSDNRITSIAPAKRSVAFHHTAFLDALAHEIDNDYPHLESLDKLAYTILSQAKGLLGKLDGHAVTLETLHQHVDPQEATLLRIFRAVIVSSSAMKGSIDLDSDVPQFLMGLWESRADYSPLYQSLVESWKYKVLDTLFHYKELSTIHSLLFEDPSVNPTSEIYKARYYWTLGEYDVIDGHVSQLILDPATHREALHVIRHVCNHYASKLHTPVTSFRFFIDNTKRLYGDVEFRAETARPFMLWTLYKMLDSVSFDPKFLVRLQPHYDNETYWQFLSTCMLVGKTFNKPELVEAVWDMKPFAALTSTDLSCHLHGLVALAEFAEAIDTYNAYSHLHEPDQIAVMLRIYAKNHDWDRMQLLFEQVIAKGPGFVQPIHYSIVMKGLASAGYDSVVSQLYTTYIRDGFAPNAEIVISMMMSKLQSRKFYEVFEQFSQTEKFGIQPTTYMYTLIFRTFKHQNDLESALMLWENMVANSKHLLSVEHAGLLIDMCSSAAKWEQATGVFNQLKEIGDCDGLLYKRMMQLYTKCHKHQLCLKLFDEIVIQNQSGGKRIPLAMDLYTEKLRCLVQLKDRLQASALFEEMKHFTHPVTLEFFEVAIHYMFLIGNIEGAVRIVSHDMMKHKNLTPTISHYNALLKGLSKDRPLSCIKLFDELSYKQNIYADYQSHLYLIDAFESLAQTSLKAQCTALVARAQQHLEQINDQVIDKLTKISNQQGDYYEAQFELKVHNRRTPSPDQLLVLLHKTVRFLQGVAHPWQVQGWLNHFVETKLVYIDATASFYGSLISKQIRIEINAKMGRWWNVDTFYEEYLQLVMEQSHVKPETPVVGKLYRSLLNPVVKYRFASLDKKKHTAGENVPGAVDELKRVTRLGFTLSNSVWNWLIPLIMKDPQNCLKGLELTENIFQNRGNSTSVSVKLLSLYKDTWYEIEEYLKNFVQLYVEHQVKHEMSVIKHSAVGSSSVSVLGEIQKLQFAIKYRELMSRILGRYPKATTRFVVANEYDAATNGFGTPSAGHKPLDFDVAGFQRDVERLLGELKRHIEL</sequence>
<evidence type="ECO:0000313" key="3">
    <source>
        <dbReference type="Proteomes" id="UP000094336"/>
    </source>
</evidence>
<dbReference type="OrthoDB" id="185373at2759"/>
<reference evidence="3" key="1">
    <citation type="submission" date="2016-05" db="EMBL/GenBank/DDBJ databases">
        <title>Comparative genomics of biotechnologically important yeasts.</title>
        <authorList>
            <consortium name="DOE Joint Genome Institute"/>
            <person name="Riley R."/>
            <person name="Haridas S."/>
            <person name="Wolfe K.H."/>
            <person name="Lopes M.R."/>
            <person name="Hittinger C.T."/>
            <person name="Goker M."/>
            <person name="Salamov A."/>
            <person name="Wisecaver J."/>
            <person name="Long T.M."/>
            <person name="Aerts A.L."/>
            <person name="Barry K."/>
            <person name="Choi C."/>
            <person name="Clum A."/>
            <person name="Coughlan A.Y."/>
            <person name="Deshpande S."/>
            <person name="Douglass A.P."/>
            <person name="Hanson S.J."/>
            <person name="Klenk H.-P."/>
            <person name="Labutti K."/>
            <person name="Lapidus A."/>
            <person name="Lindquist E."/>
            <person name="Lipzen A."/>
            <person name="Meier-Kolthoff J.P."/>
            <person name="Ohm R.A."/>
            <person name="Otillar R.P."/>
            <person name="Pangilinan J."/>
            <person name="Peng Y."/>
            <person name="Rokas A."/>
            <person name="Rosa C.A."/>
            <person name="Scheuner C."/>
            <person name="Sibirny A.A."/>
            <person name="Slot J.C."/>
            <person name="Stielow J.B."/>
            <person name="Sun H."/>
            <person name="Kurtzman C.P."/>
            <person name="Blackwell M."/>
            <person name="Grigoriev I.V."/>
            <person name="Jeffries T.W."/>
        </authorList>
    </citation>
    <scope>NUCLEOTIDE SEQUENCE [LARGE SCALE GENOMIC DNA]</scope>
    <source>
        <strain evidence="3">NRRL Y-12698</strain>
    </source>
</reference>
<protein>
    <recommendedName>
        <fullName evidence="4">Pentacotripeptide-repeat region of PRORP domain-containing protein</fullName>
    </recommendedName>
</protein>
<dbReference type="PANTHER" id="PTHR47942">
    <property type="entry name" value="TETRATRICOPEPTIDE REPEAT (TPR)-LIKE SUPERFAMILY PROTEIN-RELATED"/>
    <property type="match status" value="1"/>
</dbReference>
<organism evidence="2 3">
    <name type="scientific">Babjeviella inositovora NRRL Y-12698</name>
    <dbReference type="NCBI Taxonomy" id="984486"/>
    <lineage>
        <taxon>Eukaryota</taxon>
        <taxon>Fungi</taxon>
        <taxon>Dikarya</taxon>
        <taxon>Ascomycota</taxon>
        <taxon>Saccharomycotina</taxon>
        <taxon>Pichiomycetes</taxon>
        <taxon>Serinales incertae sedis</taxon>
        <taxon>Babjeviella</taxon>
    </lineage>
</organism>
<name>A0A1E3QTR1_9ASCO</name>
<evidence type="ECO:0000313" key="2">
    <source>
        <dbReference type="EMBL" id="ODQ80327.1"/>
    </source>
</evidence>
<dbReference type="SUPFAM" id="SSF48452">
    <property type="entry name" value="TPR-like"/>
    <property type="match status" value="1"/>
</dbReference>
<dbReference type="Proteomes" id="UP000094336">
    <property type="component" value="Unassembled WGS sequence"/>
</dbReference>
<dbReference type="AlphaFoldDB" id="A0A1E3QTR1"/>
<dbReference type="PANTHER" id="PTHR47942:SF63">
    <property type="entry name" value="PENTATRICOPEPTIDE REPEAT-CONTAINING PROTEIN"/>
    <property type="match status" value="1"/>
</dbReference>
<proteinExistence type="predicted"/>
<dbReference type="RefSeq" id="XP_018985655.1">
    <property type="nucleotide sequence ID" value="XM_019127055.1"/>
</dbReference>
<dbReference type="GeneID" id="30144908"/>
<dbReference type="Gene3D" id="1.25.40.10">
    <property type="entry name" value="Tetratricopeptide repeat domain"/>
    <property type="match status" value="2"/>
</dbReference>